<comment type="caution">
    <text evidence="2">The sequence shown here is derived from an EMBL/GenBank/DDBJ whole genome shotgun (WGS) entry which is preliminary data.</text>
</comment>
<dbReference type="EMBL" id="LWDX02069103">
    <property type="protein sequence ID" value="OEL14749.1"/>
    <property type="molecule type" value="Genomic_DNA"/>
</dbReference>
<name>A0A1E5UPC4_9POAL</name>
<feature type="signal peptide" evidence="1">
    <location>
        <begin position="1"/>
        <end position="19"/>
    </location>
</feature>
<sequence length="90" mass="10082">MTKRVPFLLAAPLVVPVHACIMHSYRHYHHQPINRLTLPAMDMVEPYGRPQVMALAISLVLLETQRPSVISLANVTLLHLAHIGRDSISL</sequence>
<reference evidence="2 3" key="1">
    <citation type="submission" date="2016-09" db="EMBL/GenBank/DDBJ databases">
        <title>The draft genome of Dichanthelium oligosanthes: A C3 panicoid grass species.</title>
        <authorList>
            <person name="Studer A.J."/>
            <person name="Schnable J.C."/>
            <person name="Brutnell T.P."/>
        </authorList>
    </citation>
    <scope>NUCLEOTIDE SEQUENCE [LARGE SCALE GENOMIC DNA]</scope>
    <source>
        <strain evidence="3">cv. Kellogg 1175</strain>
        <tissue evidence="2">Leaf</tissue>
    </source>
</reference>
<dbReference type="OrthoDB" id="10439127at2759"/>
<keyword evidence="3" id="KW-1185">Reference proteome</keyword>
<dbReference type="Proteomes" id="UP000095767">
    <property type="component" value="Unassembled WGS sequence"/>
</dbReference>
<keyword evidence="1" id="KW-0732">Signal</keyword>
<proteinExistence type="predicted"/>
<dbReference type="AlphaFoldDB" id="A0A1E5UPC4"/>
<gene>
    <name evidence="2" type="ORF">BAE44_0024232</name>
</gene>
<evidence type="ECO:0000256" key="1">
    <source>
        <dbReference type="SAM" id="SignalP"/>
    </source>
</evidence>
<evidence type="ECO:0008006" key="4">
    <source>
        <dbReference type="Google" id="ProtNLM"/>
    </source>
</evidence>
<evidence type="ECO:0000313" key="2">
    <source>
        <dbReference type="EMBL" id="OEL14749.1"/>
    </source>
</evidence>
<protein>
    <recommendedName>
        <fullName evidence="4">Secreted protein</fullName>
    </recommendedName>
</protein>
<evidence type="ECO:0000313" key="3">
    <source>
        <dbReference type="Proteomes" id="UP000095767"/>
    </source>
</evidence>
<organism evidence="2 3">
    <name type="scientific">Dichanthelium oligosanthes</name>
    <dbReference type="NCBI Taxonomy" id="888268"/>
    <lineage>
        <taxon>Eukaryota</taxon>
        <taxon>Viridiplantae</taxon>
        <taxon>Streptophyta</taxon>
        <taxon>Embryophyta</taxon>
        <taxon>Tracheophyta</taxon>
        <taxon>Spermatophyta</taxon>
        <taxon>Magnoliopsida</taxon>
        <taxon>Liliopsida</taxon>
        <taxon>Poales</taxon>
        <taxon>Poaceae</taxon>
        <taxon>PACMAD clade</taxon>
        <taxon>Panicoideae</taxon>
        <taxon>Panicodae</taxon>
        <taxon>Paniceae</taxon>
        <taxon>Dichantheliinae</taxon>
        <taxon>Dichanthelium</taxon>
    </lineage>
</organism>
<feature type="chain" id="PRO_5009187282" description="Secreted protein" evidence="1">
    <location>
        <begin position="20"/>
        <end position="90"/>
    </location>
</feature>
<accession>A0A1E5UPC4</accession>